<sequence>MSRALARRHEHNETAGHADSARPTDAARHGARSAAHLLVVLVPICALPERERERRRQWRYSALTGGAHACTMCIVQHEPPLLAQGSMGW</sequence>
<dbReference type="AlphaFoldDB" id="A0A2T3ZLY8"/>
<protein>
    <submittedName>
        <fullName evidence="2">Uncharacterized protein</fullName>
    </submittedName>
</protein>
<evidence type="ECO:0000313" key="3">
    <source>
        <dbReference type="Proteomes" id="UP000240493"/>
    </source>
</evidence>
<reference evidence="2 3" key="1">
    <citation type="submission" date="2016-07" db="EMBL/GenBank/DDBJ databases">
        <title>Multiple horizontal gene transfer events from other fungi enriched the ability of initially mycotrophic Trichoderma (Ascomycota) to feed on dead plant biomass.</title>
        <authorList>
            <consortium name="DOE Joint Genome Institute"/>
            <person name="Aerts A."/>
            <person name="Atanasova L."/>
            <person name="Chenthamara K."/>
            <person name="Zhang J."/>
            <person name="Grujic M."/>
            <person name="Henrissat B."/>
            <person name="Kuo A."/>
            <person name="Salamov A."/>
            <person name="Lipzen A."/>
            <person name="Labutti K."/>
            <person name="Barry K."/>
            <person name="Miao Y."/>
            <person name="Rahimi M.J."/>
            <person name="Shen Q."/>
            <person name="Grigoriev I.V."/>
            <person name="Kubicek C.P."/>
            <person name="Druzhinina I.S."/>
        </authorList>
    </citation>
    <scope>NUCLEOTIDE SEQUENCE [LARGE SCALE GENOMIC DNA]</scope>
    <source>
        <strain evidence="2 3">CBS 433.97</strain>
    </source>
</reference>
<accession>A0A2T3ZLY8</accession>
<proteinExistence type="predicted"/>
<gene>
    <name evidence="2" type="ORF">M441DRAFT_325519</name>
</gene>
<organism evidence="2 3">
    <name type="scientific">Trichoderma asperellum (strain ATCC 204424 / CBS 433.97 / NBRC 101777)</name>
    <dbReference type="NCBI Taxonomy" id="1042311"/>
    <lineage>
        <taxon>Eukaryota</taxon>
        <taxon>Fungi</taxon>
        <taxon>Dikarya</taxon>
        <taxon>Ascomycota</taxon>
        <taxon>Pezizomycotina</taxon>
        <taxon>Sordariomycetes</taxon>
        <taxon>Hypocreomycetidae</taxon>
        <taxon>Hypocreales</taxon>
        <taxon>Hypocreaceae</taxon>
        <taxon>Trichoderma</taxon>
    </lineage>
</organism>
<evidence type="ECO:0000256" key="1">
    <source>
        <dbReference type="SAM" id="MobiDB-lite"/>
    </source>
</evidence>
<name>A0A2T3ZLY8_TRIA4</name>
<keyword evidence="3" id="KW-1185">Reference proteome</keyword>
<feature type="region of interest" description="Disordered" evidence="1">
    <location>
        <begin position="1"/>
        <end position="29"/>
    </location>
</feature>
<evidence type="ECO:0000313" key="2">
    <source>
        <dbReference type="EMBL" id="PTB45806.1"/>
    </source>
</evidence>
<feature type="compositionally biased region" description="Basic and acidic residues" evidence="1">
    <location>
        <begin position="10"/>
        <end position="28"/>
    </location>
</feature>
<dbReference type="EMBL" id="KZ679257">
    <property type="protein sequence ID" value="PTB45806.1"/>
    <property type="molecule type" value="Genomic_DNA"/>
</dbReference>
<dbReference type="Proteomes" id="UP000240493">
    <property type="component" value="Unassembled WGS sequence"/>
</dbReference>